<dbReference type="CDD" id="cd14748">
    <property type="entry name" value="PBP2_UgpB"/>
    <property type="match status" value="1"/>
</dbReference>
<evidence type="ECO:0000256" key="5">
    <source>
        <dbReference type="ARBA" id="ARBA00022764"/>
    </source>
</evidence>
<keyword evidence="5" id="KW-0574">Periplasm</keyword>
<comment type="subcellular location">
    <subcellularLocation>
        <location evidence="1">Cell envelope</location>
    </subcellularLocation>
</comment>
<dbReference type="InterPro" id="IPR006059">
    <property type="entry name" value="SBP"/>
</dbReference>
<dbReference type="Pfam" id="PF01547">
    <property type="entry name" value="SBP_bac_1"/>
    <property type="match status" value="1"/>
</dbReference>
<proteinExistence type="inferred from homology"/>
<accession>A0AA45C5B5</accession>
<organism evidence="6 7">
    <name type="scientific">Oceanotoga teriensis</name>
    <dbReference type="NCBI Taxonomy" id="515440"/>
    <lineage>
        <taxon>Bacteria</taxon>
        <taxon>Thermotogati</taxon>
        <taxon>Thermotogota</taxon>
        <taxon>Thermotogae</taxon>
        <taxon>Petrotogales</taxon>
        <taxon>Petrotogaceae</taxon>
        <taxon>Oceanotoga</taxon>
    </lineage>
</organism>
<dbReference type="PANTHER" id="PTHR43649:SF31">
    <property type="entry name" value="SN-GLYCEROL-3-PHOSPHATE-BINDING PERIPLASMIC PROTEIN UGPB"/>
    <property type="match status" value="1"/>
</dbReference>
<gene>
    <name evidence="6" type="ORF">C7380_11818</name>
</gene>
<sequence length="436" mass="49607">MKKLFIVFIVLFSLSIFGKTTVDFWHAMSGERIQIIQSIADRFMEENPDIEVKTQYTGSYKETLNKLIAGVKSGTAPQIVQVYEIGTRSMIDGGIIIPIQDMIDKDKTFDEAVFLNSVLNYYRVDGKLYSMPFNSSNAVLFYNKTLFKEAGLDPNKPPKTFEEVMEYSKKLLKKDSNGNIIRTGLTWPTHSWIFEQLLAAQDAPLVDNDNGRSKRAEKAVFNNEEGQKVFKFFYDMTKNDLMLNTKKEDWSAARQIFLSGKAAMVMFSTSDVTSFTKEGKANGYDIGTAFLPTPDGAPDGGAIIGGASLWLVDGHSKEKTDAAWKFLKYLNSTEEQIKWHLDTGYFPVRKDAVENLMYEGFYSENPNYLTTIMQLVLSKQTYNTNGALIGVFPEARDKIETAIQMMNSDEMDYKKALKWAEDEVTKLIKEYNELYY</sequence>
<evidence type="ECO:0000256" key="4">
    <source>
        <dbReference type="ARBA" id="ARBA00022729"/>
    </source>
</evidence>
<protein>
    <submittedName>
        <fullName evidence="6">Carbohydrate ABC transporter substrate-binding protein (CUT1 family)</fullName>
    </submittedName>
</protein>
<dbReference type="InterPro" id="IPR050490">
    <property type="entry name" value="Bact_solute-bd_prot1"/>
</dbReference>
<dbReference type="AlphaFoldDB" id="A0AA45C5B5"/>
<evidence type="ECO:0000313" key="6">
    <source>
        <dbReference type="EMBL" id="PWJ88506.1"/>
    </source>
</evidence>
<dbReference type="GO" id="GO:0030313">
    <property type="term" value="C:cell envelope"/>
    <property type="evidence" value="ECO:0007669"/>
    <property type="project" value="UniProtKB-SubCell"/>
</dbReference>
<keyword evidence="7" id="KW-1185">Reference proteome</keyword>
<comment type="similarity">
    <text evidence="2">Belongs to the bacterial solute-binding protein 1 family.</text>
</comment>
<dbReference type="PROSITE" id="PS01037">
    <property type="entry name" value="SBP_BACTERIAL_1"/>
    <property type="match status" value="1"/>
</dbReference>
<dbReference type="InterPro" id="IPR006061">
    <property type="entry name" value="SBP_1_CS"/>
</dbReference>
<name>A0AA45C5B5_9BACT</name>
<dbReference type="RefSeq" id="WP_109605862.1">
    <property type="nucleotide sequence ID" value="NZ_QGGI01000018.1"/>
</dbReference>
<evidence type="ECO:0000256" key="2">
    <source>
        <dbReference type="ARBA" id="ARBA00008520"/>
    </source>
</evidence>
<evidence type="ECO:0000313" key="7">
    <source>
        <dbReference type="Proteomes" id="UP000245921"/>
    </source>
</evidence>
<evidence type="ECO:0000256" key="3">
    <source>
        <dbReference type="ARBA" id="ARBA00022448"/>
    </source>
</evidence>
<dbReference type="GO" id="GO:0055085">
    <property type="term" value="P:transmembrane transport"/>
    <property type="evidence" value="ECO:0007669"/>
    <property type="project" value="InterPro"/>
</dbReference>
<evidence type="ECO:0000256" key="1">
    <source>
        <dbReference type="ARBA" id="ARBA00004196"/>
    </source>
</evidence>
<dbReference type="SUPFAM" id="SSF53850">
    <property type="entry name" value="Periplasmic binding protein-like II"/>
    <property type="match status" value="1"/>
</dbReference>
<dbReference type="PANTHER" id="PTHR43649">
    <property type="entry name" value="ARABINOSE-BINDING PROTEIN-RELATED"/>
    <property type="match status" value="1"/>
</dbReference>
<reference evidence="6 7" key="1">
    <citation type="submission" date="2018-05" db="EMBL/GenBank/DDBJ databases">
        <title>Genomic Encyclopedia of Type Strains, Phase IV (KMG-IV): sequencing the most valuable type-strain genomes for metagenomic binning, comparative biology and taxonomic classification.</title>
        <authorList>
            <person name="Goeker M."/>
        </authorList>
    </citation>
    <scope>NUCLEOTIDE SEQUENCE [LARGE SCALE GENOMIC DNA]</scope>
    <source>
        <strain evidence="6 7">DSM 24906</strain>
    </source>
</reference>
<dbReference type="EMBL" id="QGGI01000018">
    <property type="protein sequence ID" value="PWJ88506.1"/>
    <property type="molecule type" value="Genomic_DNA"/>
</dbReference>
<keyword evidence="3" id="KW-0813">Transport</keyword>
<dbReference type="Proteomes" id="UP000245921">
    <property type="component" value="Unassembled WGS sequence"/>
</dbReference>
<dbReference type="Gene3D" id="3.40.190.10">
    <property type="entry name" value="Periplasmic binding protein-like II"/>
    <property type="match status" value="2"/>
</dbReference>
<comment type="caution">
    <text evidence="6">The sequence shown here is derived from an EMBL/GenBank/DDBJ whole genome shotgun (WGS) entry which is preliminary data.</text>
</comment>
<keyword evidence="4" id="KW-0732">Signal</keyword>